<feature type="compositionally biased region" description="Acidic residues" evidence="1">
    <location>
        <begin position="153"/>
        <end position="162"/>
    </location>
</feature>
<gene>
    <name evidence="2" type="ORF">X975_23849</name>
</gene>
<reference evidence="2 3" key="1">
    <citation type="submission" date="2013-11" db="EMBL/GenBank/DDBJ databases">
        <title>Genome sequencing of Stegodyphus mimosarum.</title>
        <authorList>
            <person name="Bechsgaard J."/>
        </authorList>
    </citation>
    <scope>NUCLEOTIDE SEQUENCE [LARGE SCALE GENOMIC DNA]</scope>
</reference>
<feature type="compositionally biased region" description="Polar residues" evidence="1">
    <location>
        <begin position="304"/>
        <end position="316"/>
    </location>
</feature>
<feature type="compositionally biased region" description="Basic and acidic residues" evidence="1">
    <location>
        <begin position="294"/>
        <end position="303"/>
    </location>
</feature>
<evidence type="ECO:0000313" key="2">
    <source>
        <dbReference type="EMBL" id="KFM79649.1"/>
    </source>
</evidence>
<name>A0A087UQL0_STEMI</name>
<feature type="region of interest" description="Disordered" evidence="1">
    <location>
        <begin position="207"/>
        <end position="354"/>
    </location>
</feature>
<feature type="region of interest" description="Disordered" evidence="1">
    <location>
        <begin position="151"/>
        <end position="175"/>
    </location>
</feature>
<dbReference type="Proteomes" id="UP000054359">
    <property type="component" value="Unassembled WGS sequence"/>
</dbReference>
<sequence>METEQSVTNINAEGDKQWDRAWTIDEIRKNSGNWSLAGDVGLYNLLNEISHNIILRTHEVENAVDSLVHETKMASAKINNIINDFHMLSNLQFVENRVYDEEIEEPPPEENAVVEKTKEQKEAEMLPKIIKAVELGLSVLDQAFDKINVNEISDSEDEEELSSEGRTILEPKDPYENRPLPFIIGSEEFQNNDYAGLQDLIEEDVELSDHVESSSSSLSETDETSDEEEPLPLDDEKYSVLLNKSRRAESISDQISSSEESELFGSEKNENGVMSESSLENRAEEQKNTQVTDVESKSNEKVSRPNSVSSLQSKLNLPQVFPVPKLQEKKKASDDLFTNEDDISDDESPFRKKTGLFASDTRFDENKDIFGDDLFDEKPKEAVKSIKGPKEIQTPKEVPSVKKSSRDDILFDNDEDSEDDIFNTLMKTKKSGVSKKSSAGSQDSSEKGDSSSTPSSAISVKPSSNSFGFAPAGASDLLFGDESNDDDLFSNKSNKKFDFDTVGDEDDLFGNFSTKPSKKSEV</sequence>
<feature type="non-terminal residue" evidence="2">
    <location>
        <position position="522"/>
    </location>
</feature>
<feature type="region of interest" description="Disordered" evidence="1">
    <location>
        <begin position="493"/>
        <end position="522"/>
    </location>
</feature>
<feature type="compositionally biased region" description="Acidic residues" evidence="1">
    <location>
        <begin position="337"/>
        <end position="347"/>
    </location>
</feature>
<dbReference type="EMBL" id="KK121061">
    <property type="protein sequence ID" value="KFM79649.1"/>
    <property type="molecule type" value="Genomic_DNA"/>
</dbReference>
<accession>A0A087UQL0</accession>
<dbReference type="OrthoDB" id="751084at2759"/>
<dbReference type="AlphaFoldDB" id="A0A087UQL0"/>
<feature type="compositionally biased region" description="Basic and acidic residues" evidence="1">
    <location>
        <begin position="380"/>
        <end position="394"/>
    </location>
</feature>
<dbReference type="OMA" id="FESHEYE"/>
<organism evidence="2 3">
    <name type="scientific">Stegodyphus mimosarum</name>
    <name type="common">African social velvet spider</name>
    <dbReference type="NCBI Taxonomy" id="407821"/>
    <lineage>
        <taxon>Eukaryota</taxon>
        <taxon>Metazoa</taxon>
        <taxon>Ecdysozoa</taxon>
        <taxon>Arthropoda</taxon>
        <taxon>Chelicerata</taxon>
        <taxon>Arachnida</taxon>
        <taxon>Araneae</taxon>
        <taxon>Araneomorphae</taxon>
        <taxon>Entelegynae</taxon>
        <taxon>Eresoidea</taxon>
        <taxon>Eresidae</taxon>
        <taxon>Stegodyphus</taxon>
    </lineage>
</organism>
<feature type="compositionally biased region" description="Acidic residues" evidence="1">
    <location>
        <begin position="220"/>
        <end position="233"/>
    </location>
</feature>
<protein>
    <submittedName>
        <fullName evidence="2">WASH complex subunit FAM21</fullName>
    </submittedName>
</protein>
<evidence type="ECO:0000313" key="3">
    <source>
        <dbReference type="Proteomes" id="UP000054359"/>
    </source>
</evidence>
<dbReference type="STRING" id="407821.A0A087UQL0"/>
<feature type="compositionally biased region" description="Low complexity" evidence="1">
    <location>
        <begin position="434"/>
        <end position="443"/>
    </location>
</feature>
<evidence type="ECO:0000256" key="1">
    <source>
        <dbReference type="SAM" id="MobiDB-lite"/>
    </source>
</evidence>
<proteinExistence type="predicted"/>
<feature type="region of interest" description="Disordered" evidence="1">
    <location>
        <begin position="380"/>
        <end position="416"/>
    </location>
</feature>
<keyword evidence="3" id="KW-1185">Reference proteome</keyword>
<feature type="region of interest" description="Disordered" evidence="1">
    <location>
        <begin position="429"/>
        <end position="465"/>
    </location>
</feature>